<dbReference type="Proteomes" id="UP001367508">
    <property type="component" value="Unassembled WGS sequence"/>
</dbReference>
<proteinExistence type="predicted"/>
<comment type="caution">
    <text evidence="1">The sequence shown here is derived from an EMBL/GenBank/DDBJ whole genome shotgun (WGS) entry which is preliminary data.</text>
</comment>
<dbReference type="AlphaFoldDB" id="A0AAN9MVF1"/>
<organism evidence="1 2">
    <name type="scientific">Canavalia gladiata</name>
    <name type="common">Sword bean</name>
    <name type="synonym">Dolichos gladiatus</name>
    <dbReference type="NCBI Taxonomy" id="3824"/>
    <lineage>
        <taxon>Eukaryota</taxon>
        <taxon>Viridiplantae</taxon>
        <taxon>Streptophyta</taxon>
        <taxon>Embryophyta</taxon>
        <taxon>Tracheophyta</taxon>
        <taxon>Spermatophyta</taxon>
        <taxon>Magnoliopsida</taxon>
        <taxon>eudicotyledons</taxon>
        <taxon>Gunneridae</taxon>
        <taxon>Pentapetalae</taxon>
        <taxon>rosids</taxon>
        <taxon>fabids</taxon>
        <taxon>Fabales</taxon>
        <taxon>Fabaceae</taxon>
        <taxon>Papilionoideae</taxon>
        <taxon>50 kb inversion clade</taxon>
        <taxon>NPAAA clade</taxon>
        <taxon>indigoferoid/millettioid clade</taxon>
        <taxon>Phaseoleae</taxon>
        <taxon>Canavalia</taxon>
    </lineage>
</organism>
<reference evidence="1 2" key="1">
    <citation type="submission" date="2024-01" db="EMBL/GenBank/DDBJ databases">
        <title>The genomes of 5 underutilized Papilionoideae crops provide insights into root nodulation and disease resistanc.</title>
        <authorList>
            <person name="Jiang F."/>
        </authorList>
    </citation>
    <scope>NUCLEOTIDE SEQUENCE [LARGE SCALE GENOMIC DNA]</scope>
    <source>
        <strain evidence="1">LVBAO_FW01</strain>
        <tissue evidence="1">Leaves</tissue>
    </source>
</reference>
<sequence length="237" mass="26651">MIAVFACRASQVCHHPTRPLATELTFPNGTTVAISGDDAIRSSLKSWSEVWYNQGCCSRYLVLVQVGLVPLAPYQGLCWACLKRITLLNKRDIADMDLLHEVVQCLGRRNRGRLKAQKVESPRYEGSHSLPIGRGEDFCEATKPCSCLCEIVLLEADPSFPIPILKNQNRIDEEPDEFCTVPRAFTSPLPEFSREMRELSKNPPNLAISKKKTPLLQPLDRLFIPSLLLGPPFFIHH</sequence>
<evidence type="ECO:0000313" key="2">
    <source>
        <dbReference type="Proteomes" id="UP001367508"/>
    </source>
</evidence>
<evidence type="ECO:0000313" key="1">
    <source>
        <dbReference type="EMBL" id="KAK7361422.1"/>
    </source>
</evidence>
<keyword evidence="2" id="KW-1185">Reference proteome</keyword>
<protein>
    <submittedName>
        <fullName evidence="1">Uncharacterized protein</fullName>
    </submittedName>
</protein>
<accession>A0AAN9MVF1</accession>
<dbReference type="EMBL" id="JAYMYQ010000001">
    <property type="protein sequence ID" value="KAK7361422.1"/>
    <property type="molecule type" value="Genomic_DNA"/>
</dbReference>
<gene>
    <name evidence="1" type="ORF">VNO77_03483</name>
</gene>
<name>A0AAN9MVF1_CANGL</name>